<accession>A0ABW3RN01</accession>
<keyword evidence="4" id="KW-1185">Reference proteome</keyword>
<dbReference type="CDD" id="cd08897">
    <property type="entry name" value="SRPBCC_CalC_Aha1-like_4"/>
    <property type="match status" value="1"/>
</dbReference>
<evidence type="ECO:0000313" key="4">
    <source>
        <dbReference type="Proteomes" id="UP001597205"/>
    </source>
</evidence>
<dbReference type="EMBL" id="JBHTKY010000021">
    <property type="protein sequence ID" value="MFD1166590.1"/>
    <property type="molecule type" value="Genomic_DNA"/>
</dbReference>
<dbReference type="SUPFAM" id="SSF55961">
    <property type="entry name" value="Bet v1-like"/>
    <property type="match status" value="1"/>
</dbReference>
<dbReference type="Pfam" id="PF08327">
    <property type="entry name" value="AHSA1"/>
    <property type="match status" value="1"/>
</dbReference>
<proteinExistence type="inferred from homology"/>
<dbReference type="Proteomes" id="UP001597205">
    <property type="component" value="Unassembled WGS sequence"/>
</dbReference>
<reference evidence="4" key="1">
    <citation type="journal article" date="2019" name="Int. J. Syst. Evol. Microbiol.">
        <title>The Global Catalogue of Microorganisms (GCM) 10K type strain sequencing project: providing services to taxonomists for standard genome sequencing and annotation.</title>
        <authorList>
            <consortium name="The Broad Institute Genomics Platform"/>
            <consortium name="The Broad Institute Genome Sequencing Center for Infectious Disease"/>
            <person name="Wu L."/>
            <person name="Ma J."/>
        </authorList>
    </citation>
    <scope>NUCLEOTIDE SEQUENCE [LARGE SCALE GENOMIC DNA]</scope>
    <source>
        <strain evidence="4">CCUG 52468</strain>
    </source>
</reference>
<dbReference type="RefSeq" id="WP_380897377.1">
    <property type="nucleotide sequence ID" value="NZ_JBHTKY010000021.1"/>
</dbReference>
<name>A0ABW3RN01_9SPHI</name>
<sequence length="139" mass="16133">MEKKRIHIESLINAPLDLVWDTYNNPEDIKQWNHASDDWHCPSSQNDLRVGGKFNNKMAAKDGSFEFDFEGTYTEVTPKNSISYVLGDNRTTDMKFQDENGKTKVLIDFDAEETNPEEMQREGWQSILDNFKKHVESKA</sequence>
<evidence type="ECO:0000313" key="3">
    <source>
        <dbReference type="EMBL" id="MFD1166590.1"/>
    </source>
</evidence>
<feature type="domain" description="Activator of Hsp90 ATPase homologue 1/2-like C-terminal" evidence="2">
    <location>
        <begin position="13"/>
        <end position="136"/>
    </location>
</feature>
<organism evidence="3 4">
    <name type="scientific">Sphingobacterium daejeonense</name>
    <dbReference type="NCBI Taxonomy" id="371142"/>
    <lineage>
        <taxon>Bacteria</taxon>
        <taxon>Pseudomonadati</taxon>
        <taxon>Bacteroidota</taxon>
        <taxon>Sphingobacteriia</taxon>
        <taxon>Sphingobacteriales</taxon>
        <taxon>Sphingobacteriaceae</taxon>
        <taxon>Sphingobacterium</taxon>
    </lineage>
</organism>
<comment type="caution">
    <text evidence="3">The sequence shown here is derived from an EMBL/GenBank/DDBJ whole genome shotgun (WGS) entry which is preliminary data.</text>
</comment>
<gene>
    <name evidence="3" type="ORF">ACFQ2C_13325</name>
</gene>
<evidence type="ECO:0000259" key="2">
    <source>
        <dbReference type="Pfam" id="PF08327"/>
    </source>
</evidence>
<dbReference type="InterPro" id="IPR013538">
    <property type="entry name" value="ASHA1/2-like_C"/>
</dbReference>
<comment type="similarity">
    <text evidence="1">Belongs to the AHA1 family.</text>
</comment>
<dbReference type="InterPro" id="IPR023393">
    <property type="entry name" value="START-like_dom_sf"/>
</dbReference>
<protein>
    <submittedName>
        <fullName evidence="3">SRPBCC family protein</fullName>
    </submittedName>
</protein>
<evidence type="ECO:0000256" key="1">
    <source>
        <dbReference type="ARBA" id="ARBA00006817"/>
    </source>
</evidence>
<dbReference type="Gene3D" id="3.30.530.20">
    <property type="match status" value="1"/>
</dbReference>